<evidence type="ECO:0000313" key="2">
    <source>
        <dbReference type="WBParaSite" id="nRc.2.0.1.t38015-RA"/>
    </source>
</evidence>
<sequence length="115" mass="13822">MIEAVVAVKFSPRNSPAWWWTKIQRKYCLKNKLMDLLEYIDLNEVVDEDWEEDQVDRPPTSKDEFQMSIGHCSAKWRDKSRSKRRAKLWDKYRAKVGQIAGQIYGQLVNHFYHFK</sequence>
<proteinExistence type="predicted"/>
<protein>
    <submittedName>
        <fullName evidence="2">Uncharacterized protein</fullName>
    </submittedName>
</protein>
<dbReference type="Proteomes" id="UP000887565">
    <property type="component" value="Unplaced"/>
</dbReference>
<organism evidence="1 2">
    <name type="scientific">Romanomermis culicivorax</name>
    <name type="common">Nematode worm</name>
    <dbReference type="NCBI Taxonomy" id="13658"/>
    <lineage>
        <taxon>Eukaryota</taxon>
        <taxon>Metazoa</taxon>
        <taxon>Ecdysozoa</taxon>
        <taxon>Nematoda</taxon>
        <taxon>Enoplea</taxon>
        <taxon>Dorylaimia</taxon>
        <taxon>Mermithida</taxon>
        <taxon>Mermithoidea</taxon>
        <taxon>Mermithidae</taxon>
        <taxon>Romanomermis</taxon>
    </lineage>
</organism>
<reference evidence="2" key="1">
    <citation type="submission" date="2022-11" db="UniProtKB">
        <authorList>
            <consortium name="WormBaseParasite"/>
        </authorList>
    </citation>
    <scope>IDENTIFICATION</scope>
</reference>
<evidence type="ECO:0000313" key="1">
    <source>
        <dbReference type="Proteomes" id="UP000887565"/>
    </source>
</evidence>
<accession>A0A915KHZ9</accession>
<dbReference type="AlphaFoldDB" id="A0A915KHZ9"/>
<name>A0A915KHZ9_ROMCU</name>
<dbReference type="WBParaSite" id="nRc.2.0.1.t38015-RA">
    <property type="protein sequence ID" value="nRc.2.0.1.t38015-RA"/>
    <property type="gene ID" value="nRc.2.0.1.g38015"/>
</dbReference>
<keyword evidence="1" id="KW-1185">Reference proteome</keyword>